<dbReference type="Gene3D" id="1.10.10.60">
    <property type="entry name" value="Homeodomain-like"/>
    <property type="match status" value="1"/>
</dbReference>
<keyword evidence="3" id="KW-0804">Transcription</keyword>
<dbReference type="RefSeq" id="WP_231332694.1">
    <property type="nucleotide sequence ID" value="NZ_CP059572.1"/>
</dbReference>
<gene>
    <name evidence="5" type="ORF">AGRA3207_000244</name>
</gene>
<keyword evidence="6" id="KW-1185">Reference proteome</keyword>
<keyword evidence="1" id="KW-0805">Transcription regulation</keyword>
<dbReference type="SMART" id="SM00342">
    <property type="entry name" value="HTH_ARAC"/>
    <property type="match status" value="1"/>
</dbReference>
<sequence>MGALERFSILRSADLDEFRACVSRYLTPHRSVPAGRGGDAIRTDVSMADLGPLSLVYGWHRNCELDVQLTEEVDYYDVNLALGGVNRIRYAADEVLVDRSTAAIISPRMRAQMRLSADYRQLHVRIERYALERRLEELLDRPVPAPIRFRPRMDLRGPAAASWFRVVRLLVRDLDQPTGLTAHPVATGPWAGMLMTGLLLAQPHNYSERLADRGVGEHRPAPLRRAIGYIEAHPEEELPVDRLAGVAGVTARSLQRYFREYVGVSPREYVQQTRLARAHDELRSVRPGSGVTVADVAFRWGFTHLPRFAAAYHERYGRLPSATLRAGS</sequence>
<dbReference type="InterPro" id="IPR018060">
    <property type="entry name" value="HTH_AraC"/>
</dbReference>
<evidence type="ECO:0000256" key="3">
    <source>
        <dbReference type="ARBA" id="ARBA00023163"/>
    </source>
</evidence>
<organism evidence="5 6">
    <name type="scientific">Actinomadura graeca</name>
    <dbReference type="NCBI Taxonomy" id="2750812"/>
    <lineage>
        <taxon>Bacteria</taxon>
        <taxon>Bacillati</taxon>
        <taxon>Actinomycetota</taxon>
        <taxon>Actinomycetes</taxon>
        <taxon>Streptosporangiales</taxon>
        <taxon>Thermomonosporaceae</taxon>
        <taxon>Actinomadura</taxon>
    </lineage>
</organism>
<dbReference type="PROSITE" id="PS01124">
    <property type="entry name" value="HTH_ARAC_FAMILY_2"/>
    <property type="match status" value="1"/>
</dbReference>
<evidence type="ECO:0000256" key="2">
    <source>
        <dbReference type="ARBA" id="ARBA00023125"/>
    </source>
</evidence>
<evidence type="ECO:0000313" key="6">
    <source>
        <dbReference type="Proteomes" id="UP001049518"/>
    </source>
</evidence>
<dbReference type="InterPro" id="IPR035418">
    <property type="entry name" value="AraC-bd_2"/>
</dbReference>
<dbReference type="SUPFAM" id="SSF46689">
    <property type="entry name" value="Homeodomain-like"/>
    <property type="match status" value="2"/>
</dbReference>
<evidence type="ECO:0000313" key="5">
    <source>
        <dbReference type="EMBL" id="QXJ19675.1"/>
    </source>
</evidence>
<protein>
    <submittedName>
        <fullName evidence="5">AraC family transcriptional regulator</fullName>
    </submittedName>
</protein>
<proteinExistence type="predicted"/>
<evidence type="ECO:0000256" key="1">
    <source>
        <dbReference type="ARBA" id="ARBA00023015"/>
    </source>
</evidence>
<dbReference type="Pfam" id="PF12833">
    <property type="entry name" value="HTH_18"/>
    <property type="match status" value="1"/>
</dbReference>
<feature type="domain" description="HTH araC/xylS-type" evidence="4">
    <location>
        <begin position="224"/>
        <end position="326"/>
    </location>
</feature>
<dbReference type="InterPro" id="IPR009057">
    <property type="entry name" value="Homeodomain-like_sf"/>
</dbReference>
<dbReference type="PANTHER" id="PTHR46796">
    <property type="entry name" value="HTH-TYPE TRANSCRIPTIONAL ACTIVATOR RHAS-RELATED"/>
    <property type="match status" value="1"/>
</dbReference>
<dbReference type="Proteomes" id="UP001049518">
    <property type="component" value="Chromosome"/>
</dbReference>
<dbReference type="InterPro" id="IPR050204">
    <property type="entry name" value="AraC_XylS_family_regulators"/>
</dbReference>
<dbReference type="EMBL" id="CP059572">
    <property type="protein sequence ID" value="QXJ19675.1"/>
    <property type="molecule type" value="Genomic_DNA"/>
</dbReference>
<accession>A0ABX8QLW7</accession>
<keyword evidence="2" id="KW-0238">DNA-binding</keyword>
<evidence type="ECO:0000259" key="4">
    <source>
        <dbReference type="PROSITE" id="PS01124"/>
    </source>
</evidence>
<dbReference type="Pfam" id="PF14525">
    <property type="entry name" value="AraC_binding_2"/>
    <property type="match status" value="1"/>
</dbReference>
<name>A0ABX8QLW7_9ACTN</name>
<reference evidence="5" key="1">
    <citation type="submission" date="2020-07" db="EMBL/GenBank/DDBJ databases">
        <authorList>
            <person name="Tarantini F.S."/>
            <person name="Hong K.W."/>
            <person name="Chan K.G."/>
        </authorList>
    </citation>
    <scope>NUCLEOTIDE SEQUENCE</scope>
    <source>
        <strain evidence="5">32-07</strain>
    </source>
</reference>
<dbReference type="PANTHER" id="PTHR46796:SF12">
    <property type="entry name" value="HTH-TYPE DNA-BINDING TRANSCRIPTIONAL ACTIVATOR EUTR"/>
    <property type="match status" value="1"/>
</dbReference>